<dbReference type="Proteomes" id="UP000822688">
    <property type="component" value="Chromosome V"/>
</dbReference>
<dbReference type="EMBL" id="CM026426">
    <property type="protein sequence ID" value="KAG0573600.1"/>
    <property type="molecule type" value="Genomic_DNA"/>
</dbReference>
<sequence>MQQLQTSVTSFFRFGFNSIRRNLREAEGSALAAMSEQISLLSDPHNQLSEHHAEGARPGSTAIDR</sequence>
<proteinExistence type="predicted"/>
<evidence type="ECO:0000313" key="4">
    <source>
        <dbReference type="Proteomes" id="UP000822688"/>
    </source>
</evidence>
<name>A0A8T0HS55_CERPU</name>
<gene>
    <name evidence="2" type="ORF">KC19_VG192400</name>
    <name evidence="3" type="ORF">KC19_VG192500</name>
</gene>
<organism evidence="3 4">
    <name type="scientific">Ceratodon purpureus</name>
    <name type="common">Fire moss</name>
    <name type="synonym">Dicranum purpureum</name>
    <dbReference type="NCBI Taxonomy" id="3225"/>
    <lineage>
        <taxon>Eukaryota</taxon>
        <taxon>Viridiplantae</taxon>
        <taxon>Streptophyta</taxon>
        <taxon>Embryophyta</taxon>
        <taxon>Bryophyta</taxon>
        <taxon>Bryophytina</taxon>
        <taxon>Bryopsida</taxon>
        <taxon>Dicranidae</taxon>
        <taxon>Pseudoditrichales</taxon>
        <taxon>Ditrichaceae</taxon>
        <taxon>Ceratodon</taxon>
    </lineage>
</organism>
<reference evidence="3" key="1">
    <citation type="submission" date="2020-06" db="EMBL/GenBank/DDBJ databases">
        <title>WGS assembly of Ceratodon purpureus strain R40.</title>
        <authorList>
            <person name="Carey S.B."/>
            <person name="Jenkins J."/>
            <person name="Shu S."/>
            <person name="Lovell J.T."/>
            <person name="Sreedasyam A."/>
            <person name="Maumus F."/>
            <person name="Tiley G.P."/>
            <person name="Fernandez-Pozo N."/>
            <person name="Barry K."/>
            <person name="Chen C."/>
            <person name="Wang M."/>
            <person name="Lipzen A."/>
            <person name="Daum C."/>
            <person name="Saski C.A."/>
            <person name="Payton A.C."/>
            <person name="Mcbreen J.C."/>
            <person name="Conrad R.E."/>
            <person name="Kollar L.M."/>
            <person name="Olsson S."/>
            <person name="Huttunen S."/>
            <person name="Landis J.B."/>
            <person name="Wickett N.J."/>
            <person name="Johnson M.G."/>
            <person name="Rensing S.A."/>
            <person name="Grimwood J."/>
            <person name="Schmutz J."/>
            <person name="Mcdaniel S.F."/>
        </authorList>
    </citation>
    <scope>NUCLEOTIDE SEQUENCE</scope>
    <source>
        <strain evidence="3">R40</strain>
    </source>
</reference>
<evidence type="ECO:0000313" key="2">
    <source>
        <dbReference type="EMBL" id="KAG0573600.1"/>
    </source>
</evidence>
<feature type="region of interest" description="Disordered" evidence="1">
    <location>
        <begin position="46"/>
        <end position="65"/>
    </location>
</feature>
<keyword evidence="4" id="KW-1185">Reference proteome</keyword>
<protein>
    <submittedName>
        <fullName evidence="3">Uncharacterized protein</fullName>
    </submittedName>
</protein>
<dbReference type="EMBL" id="CM026426">
    <property type="protein sequence ID" value="KAG0573601.1"/>
    <property type="molecule type" value="Genomic_DNA"/>
</dbReference>
<dbReference type="AlphaFoldDB" id="A0A8T0HS55"/>
<evidence type="ECO:0000256" key="1">
    <source>
        <dbReference type="SAM" id="MobiDB-lite"/>
    </source>
</evidence>
<accession>A0A8T0HS55</accession>
<comment type="caution">
    <text evidence="3">The sequence shown here is derived from an EMBL/GenBank/DDBJ whole genome shotgun (WGS) entry which is preliminary data.</text>
</comment>
<evidence type="ECO:0000313" key="3">
    <source>
        <dbReference type="EMBL" id="KAG0573601.1"/>
    </source>
</evidence>